<evidence type="ECO:0000256" key="1">
    <source>
        <dbReference type="SAM" id="MobiDB-lite"/>
    </source>
</evidence>
<name>A0A371FKM8_MUCPR</name>
<reference evidence="2" key="1">
    <citation type="submission" date="2018-05" db="EMBL/GenBank/DDBJ databases">
        <title>Draft genome of Mucuna pruriens seed.</title>
        <authorList>
            <person name="Nnadi N.E."/>
            <person name="Vos R."/>
            <person name="Hasami M.H."/>
            <person name="Devisetty U.K."/>
            <person name="Aguiy J.C."/>
        </authorList>
    </citation>
    <scope>NUCLEOTIDE SEQUENCE [LARGE SCALE GENOMIC DNA]</scope>
    <source>
        <strain evidence="2">JCA_2017</strain>
    </source>
</reference>
<evidence type="ECO:0000313" key="2">
    <source>
        <dbReference type="EMBL" id="RDX78856.1"/>
    </source>
</evidence>
<gene>
    <name evidence="2" type="ORF">CR513_40797</name>
</gene>
<organism evidence="2 3">
    <name type="scientific">Mucuna pruriens</name>
    <name type="common">Velvet bean</name>
    <name type="synonym">Dolichos pruriens</name>
    <dbReference type="NCBI Taxonomy" id="157652"/>
    <lineage>
        <taxon>Eukaryota</taxon>
        <taxon>Viridiplantae</taxon>
        <taxon>Streptophyta</taxon>
        <taxon>Embryophyta</taxon>
        <taxon>Tracheophyta</taxon>
        <taxon>Spermatophyta</taxon>
        <taxon>Magnoliopsida</taxon>
        <taxon>eudicotyledons</taxon>
        <taxon>Gunneridae</taxon>
        <taxon>Pentapetalae</taxon>
        <taxon>rosids</taxon>
        <taxon>fabids</taxon>
        <taxon>Fabales</taxon>
        <taxon>Fabaceae</taxon>
        <taxon>Papilionoideae</taxon>
        <taxon>50 kb inversion clade</taxon>
        <taxon>NPAAA clade</taxon>
        <taxon>indigoferoid/millettioid clade</taxon>
        <taxon>Phaseoleae</taxon>
        <taxon>Mucuna</taxon>
    </lineage>
</organism>
<feature type="non-terminal residue" evidence="2">
    <location>
        <position position="1"/>
    </location>
</feature>
<evidence type="ECO:0008006" key="4">
    <source>
        <dbReference type="Google" id="ProtNLM"/>
    </source>
</evidence>
<evidence type="ECO:0000313" key="3">
    <source>
        <dbReference type="Proteomes" id="UP000257109"/>
    </source>
</evidence>
<comment type="caution">
    <text evidence="2">The sequence shown here is derived from an EMBL/GenBank/DDBJ whole genome shotgun (WGS) entry which is preliminary data.</text>
</comment>
<accession>A0A371FKM8</accession>
<protein>
    <recommendedName>
        <fullName evidence="4">Reverse transcriptase domain-containing protein</fullName>
    </recommendedName>
</protein>
<dbReference type="AlphaFoldDB" id="A0A371FKM8"/>
<feature type="region of interest" description="Disordered" evidence="1">
    <location>
        <begin position="51"/>
        <end position="72"/>
    </location>
</feature>
<proteinExistence type="predicted"/>
<keyword evidence="3" id="KW-1185">Reference proteome</keyword>
<dbReference type="EMBL" id="QJKJ01008724">
    <property type="protein sequence ID" value="RDX78856.1"/>
    <property type="molecule type" value="Genomic_DNA"/>
</dbReference>
<sequence>MVTLFHDIMHKEVKVYVDNMIAKPTSGGPKEALREIAKILAQVEPGKVNFRGQDQKTTELYSQPEGNRIGPR</sequence>
<dbReference type="Proteomes" id="UP000257109">
    <property type="component" value="Unassembled WGS sequence"/>
</dbReference>